<dbReference type="EMBL" id="JADIJS010000002">
    <property type="protein sequence ID" value="MBO1040439.1"/>
    <property type="molecule type" value="Genomic_DNA"/>
</dbReference>
<proteinExistence type="predicted"/>
<dbReference type="Gene3D" id="1.10.260.40">
    <property type="entry name" value="lambda repressor-like DNA-binding domains"/>
    <property type="match status" value="1"/>
</dbReference>
<dbReference type="SUPFAM" id="SSF47413">
    <property type="entry name" value="lambda repressor-like DNA-binding domains"/>
    <property type="match status" value="1"/>
</dbReference>
<reference evidence="2 3" key="1">
    <citation type="submission" date="2020-10" db="EMBL/GenBank/DDBJ databases">
        <title>Genomic characterization of underground lake bacteria from Wind Cave National Park: Insight into the archetypical LuxI/LuxR and identification of LuxR solos.</title>
        <authorList>
            <person name="Wengert P.C."/>
            <person name="Savka M.A."/>
        </authorList>
    </citation>
    <scope>NUCLEOTIDE SEQUENCE [LARGE SCALE GENOMIC DNA]</scope>
    <source>
        <strain evidence="2 3">SD316</strain>
    </source>
</reference>
<gene>
    <name evidence="2" type="ORF">IPV26_12270</name>
</gene>
<dbReference type="Pfam" id="PF01381">
    <property type="entry name" value="HTH_3"/>
    <property type="match status" value="1"/>
</dbReference>
<dbReference type="InterPro" id="IPR001387">
    <property type="entry name" value="Cro/C1-type_HTH"/>
</dbReference>
<sequence length="66" mass="7755">MENREFRAIRKRIGLTQAQLAAVLEWSHPVQVSEIERETNPKPVPKHVALLMRAYDEGYRPKDWPT</sequence>
<dbReference type="RefSeq" id="WP_207488898.1">
    <property type="nucleotide sequence ID" value="NZ_JADIJS010000002.1"/>
</dbReference>
<organism evidence="2 3">
    <name type="scientific">Brucella pituitosa</name>
    <dbReference type="NCBI Taxonomy" id="571256"/>
    <lineage>
        <taxon>Bacteria</taxon>
        <taxon>Pseudomonadati</taxon>
        <taxon>Pseudomonadota</taxon>
        <taxon>Alphaproteobacteria</taxon>
        <taxon>Hyphomicrobiales</taxon>
        <taxon>Brucellaceae</taxon>
        <taxon>Brucella/Ochrobactrum group</taxon>
        <taxon>Brucella</taxon>
    </lineage>
</organism>
<evidence type="ECO:0000313" key="3">
    <source>
        <dbReference type="Proteomes" id="UP000718278"/>
    </source>
</evidence>
<protein>
    <submittedName>
        <fullName evidence="2">Helix-turn-helix domain-containing protein</fullName>
    </submittedName>
</protein>
<evidence type="ECO:0000259" key="1">
    <source>
        <dbReference type="PROSITE" id="PS50943"/>
    </source>
</evidence>
<evidence type="ECO:0000313" key="2">
    <source>
        <dbReference type="EMBL" id="MBO1040439.1"/>
    </source>
</evidence>
<dbReference type="Proteomes" id="UP000718278">
    <property type="component" value="Unassembled WGS sequence"/>
</dbReference>
<dbReference type="PROSITE" id="PS50943">
    <property type="entry name" value="HTH_CROC1"/>
    <property type="match status" value="1"/>
</dbReference>
<dbReference type="CDD" id="cd00093">
    <property type="entry name" value="HTH_XRE"/>
    <property type="match status" value="1"/>
</dbReference>
<feature type="domain" description="HTH cro/C1-type" evidence="1">
    <location>
        <begin position="6"/>
        <end position="64"/>
    </location>
</feature>
<accession>A0ABS3K0J2</accession>
<keyword evidence="3" id="KW-1185">Reference proteome</keyword>
<name>A0ABS3K0J2_9HYPH</name>
<comment type="caution">
    <text evidence="2">The sequence shown here is derived from an EMBL/GenBank/DDBJ whole genome shotgun (WGS) entry which is preliminary data.</text>
</comment>
<dbReference type="InterPro" id="IPR010982">
    <property type="entry name" value="Lambda_DNA-bd_dom_sf"/>
</dbReference>